<dbReference type="Proteomes" id="UP000660729">
    <property type="component" value="Unassembled WGS sequence"/>
</dbReference>
<feature type="region of interest" description="Disordered" evidence="1">
    <location>
        <begin position="1"/>
        <end position="86"/>
    </location>
</feature>
<protein>
    <submittedName>
        <fullName evidence="2">Uncharacterized protein</fullName>
    </submittedName>
</protein>
<reference evidence="2" key="1">
    <citation type="submission" date="2020-04" db="EMBL/GenBank/DDBJ databases">
        <title>Draft genome resource of the tomato pathogen Pseudocercospora fuligena.</title>
        <authorList>
            <person name="Zaccaron A."/>
        </authorList>
    </citation>
    <scope>NUCLEOTIDE SEQUENCE</scope>
    <source>
        <strain evidence="2">PF001</strain>
    </source>
</reference>
<feature type="compositionally biased region" description="Polar residues" evidence="1">
    <location>
        <begin position="617"/>
        <end position="635"/>
    </location>
</feature>
<feature type="compositionally biased region" description="Basic and acidic residues" evidence="1">
    <location>
        <begin position="580"/>
        <end position="589"/>
    </location>
</feature>
<gene>
    <name evidence="2" type="ORF">HII31_07726</name>
</gene>
<dbReference type="EMBL" id="JABCIY010000168">
    <property type="protein sequence ID" value="KAF7190567.1"/>
    <property type="molecule type" value="Genomic_DNA"/>
</dbReference>
<dbReference type="OrthoDB" id="3648137at2759"/>
<evidence type="ECO:0000256" key="1">
    <source>
        <dbReference type="SAM" id="MobiDB-lite"/>
    </source>
</evidence>
<feature type="region of interest" description="Disordered" evidence="1">
    <location>
        <begin position="519"/>
        <end position="635"/>
    </location>
</feature>
<feature type="compositionally biased region" description="Polar residues" evidence="1">
    <location>
        <begin position="56"/>
        <end position="85"/>
    </location>
</feature>
<name>A0A8H6RHC9_9PEZI</name>
<comment type="caution">
    <text evidence="2">The sequence shown here is derived from an EMBL/GenBank/DDBJ whole genome shotgun (WGS) entry which is preliminary data.</text>
</comment>
<keyword evidence="3" id="KW-1185">Reference proteome</keyword>
<sequence length="920" mass="104167">MESEQQRKQPARVLRQQQQHDDLQVIDLTQEDTLLPYADRDVNTAARRPRVPGPVQHSSGPIGSNGAQQRPSNPFDTASKRSSGASVLGGCKDLIVIDPQLGRPGSTERKQEQPNLDAALSKNAGATAQQELDSSAITQASAVRKQQHGTPDHGLSPDLALMAQKLIHDKGWSPEKFWHWHYNGMPVEEAPGVSNDPLVPEAPESEGVYEFFDWRHYHLRRAKEGIDPKQCKTVHFSGLDVEKMLHNCDATGELGSRILLRHTLDARKEFPNLEKLSFAERAFGPPTEASYDVKELFIRRFRHEYKLTCISPFVWSLTFSASHMESQDEDEPCTEEFEVFITHFRALKAFEEEQAKFLATCQKFGPEIVRQRLCHDTIDDMSDIWDKFGDSRNFARLMELRHILACLRVQSTLERQLAEHKVNHPETAWYPHQPCDGWLRAQYCYPGLWYACKSERRREEFRRLLKNMKPGMHLQDLKGGHHECKTFTEVMTLAETWFPRIFFTDDLRQKYGNPWTQTVDTEEVIDNEPNVATEDTHSVVPGDIHTASRAPQPSSDDRGVLATSSIHAGQDSGRSKKRRTSADDQSENKRRARASPSTKPPRKRRHVDEKPILPKQPDSQQPLESSLNCESGQETAYSSLLVDTQPTASSESISEAAQNSHLAEALVDGPRPLRSYQQFDSAMGWPQYEGQASRSMEQPGYQNWPDDHTSNTEFVAETHTIKPDYDPQSYPPVQPSEHVMGWQQPGSQAYNAANQLENQHGFNNYSLPNDSSQPYMSYPQPEPAMVLQQPGSQTYNAAGQLENQYEFNDYSLSSDSNKPYPSFPRPDPAMGWHQHADHAYNATDELQNPYGSYEELPAEDYGRLAEDDAEIAYNLSQMVPSDVTQLDQSCSSFDPAMAYQRDESRTSAAQIDSLGEVMAF</sequence>
<accession>A0A8H6RHC9</accession>
<evidence type="ECO:0000313" key="3">
    <source>
        <dbReference type="Proteomes" id="UP000660729"/>
    </source>
</evidence>
<proteinExistence type="predicted"/>
<dbReference type="AlphaFoldDB" id="A0A8H6RHC9"/>
<organism evidence="2 3">
    <name type="scientific">Pseudocercospora fuligena</name>
    <dbReference type="NCBI Taxonomy" id="685502"/>
    <lineage>
        <taxon>Eukaryota</taxon>
        <taxon>Fungi</taxon>
        <taxon>Dikarya</taxon>
        <taxon>Ascomycota</taxon>
        <taxon>Pezizomycotina</taxon>
        <taxon>Dothideomycetes</taxon>
        <taxon>Dothideomycetidae</taxon>
        <taxon>Mycosphaerellales</taxon>
        <taxon>Mycosphaerellaceae</taxon>
        <taxon>Pseudocercospora</taxon>
    </lineage>
</organism>
<evidence type="ECO:0000313" key="2">
    <source>
        <dbReference type="EMBL" id="KAF7190567.1"/>
    </source>
</evidence>